<comment type="caution">
    <text evidence="1">The sequence shown here is derived from an EMBL/GenBank/DDBJ whole genome shotgun (WGS) entry which is preliminary data.</text>
</comment>
<dbReference type="InterPro" id="IPR029058">
    <property type="entry name" value="AB_hydrolase_fold"/>
</dbReference>
<dbReference type="Pfam" id="PF00450">
    <property type="entry name" value="Peptidase_S10"/>
    <property type="match status" value="1"/>
</dbReference>
<dbReference type="GO" id="GO:0006508">
    <property type="term" value="P:proteolysis"/>
    <property type="evidence" value="ECO:0007669"/>
    <property type="project" value="InterPro"/>
</dbReference>
<name>T1C8Z3_9ZZZZ</name>
<feature type="non-terminal residue" evidence="1">
    <location>
        <position position="170"/>
    </location>
</feature>
<dbReference type="InterPro" id="IPR001563">
    <property type="entry name" value="Peptidase_S10"/>
</dbReference>
<dbReference type="SUPFAM" id="SSF53474">
    <property type="entry name" value="alpha/beta-Hydrolases"/>
    <property type="match status" value="1"/>
</dbReference>
<keyword evidence="1" id="KW-0121">Carboxypeptidase</keyword>
<dbReference type="EMBL" id="AUZZ01002058">
    <property type="protein sequence ID" value="EQD61909.1"/>
    <property type="molecule type" value="Genomic_DNA"/>
</dbReference>
<gene>
    <name evidence="1" type="ORF">B2A_03066</name>
</gene>
<keyword evidence="1" id="KW-0378">Hydrolase</keyword>
<dbReference type="GO" id="GO:0004185">
    <property type="term" value="F:serine-type carboxypeptidase activity"/>
    <property type="evidence" value="ECO:0007669"/>
    <property type="project" value="InterPro"/>
</dbReference>
<keyword evidence="1" id="KW-0645">Protease</keyword>
<sequence length="170" mass="18202">MVIAAALLPVSAFAAKPQAKPADHAVNIDRYWAKPHTSTTAGEVTINGKHIDYTADTGTIILHDKQGKPTGEMFYVAYIKRGADAAKRPISFLYNGGPGSSSVWLHMGAFGPVRVVTDSHIHTPPAPYRLVNNDYSLLNASDLVFVDAMGTGFSRILGKQEGGVGTTKMF</sequence>
<reference evidence="1" key="1">
    <citation type="submission" date="2013-08" db="EMBL/GenBank/DDBJ databases">
        <authorList>
            <person name="Mendez C."/>
            <person name="Richter M."/>
            <person name="Ferrer M."/>
            <person name="Sanchez J."/>
        </authorList>
    </citation>
    <scope>NUCLEOTIDE SEQUENCE</scope>
</reference>
<dbReference type="Gene3D" id="3.40.50.1820">
    <property type="entry name" value="alpha/beta hydrolase"/>
    <property type="match status" value="1"/>
</dbReference>
<proteinExistence type="predicted"/>
<organism evidence="1">
    <name type="scientific">mine drainage metagenome</name>
    <dbReference type="NCBI Taxonomy" id="410659"/>
    <lineage>
        <taxon>unclassified sequences</taxon>
        <taxon>metagenomes</taxon>
        <taxon>ecological metagenomes</taxon>
    </lineage>
</organism>
<dbReference type="AlphaFoldDB" id="T1C8Z3"/>
<protein>
    <submittedName>
        <fullName evidence="1">Peptidase S10 serine carboxypeptidase</fullName>
    </submittedName>
</protein>
<accession>T1C8Z3</accession>
<reference evidence="1" key="2">
    <citation type="journal article" date="2014" name="ISME J.">
        <title>Microbial stratification in low pH oxic and suboxic macroscopic growths along an acid mine drainage.</title>
        <authorList>
            <person name="Mendez-Garcia C."/>
            <person name="Mesa V."/>
            <person name="Sprenger R.R."/>
            <person name="Richter M."/>
            <person name="Diez M.S."/>
            <person name="Solano J."/>
            <person name="Bargiela R."/>
            <person name="Golyshina O.V."/>
            <person name="Manteca A."/>
            <person name="Ramos J.L."/>
            <person name="Gallego J.R."/>
            <person name="Llorente I."/>
            <person name="Martins Dos Santos V.A."/>
            <person name="Jensen O.N."/>
            <person name="Pelaez A.I."/>
            <person name="Sanchez J."/>
            <person name="Ferrer M."/>
        </authorList>
    </citation>
    <scope>NUCLEOTIDE SEQUENCE</scope>
</reference>
<evidence type="ECO:0000313" key="1">
    <source>
        <dbReference type="EMBL" id="EQD61909.1"/>
    </source>
</evidence>